<proteinExistence type="predicted"/>
<feature type="transmembrane region" description="Helical" evidence="1">
    <location>
        <begin position="169"/>
        <end position="191"/>
    </location>
</feature>
<keyword evidence="1" id="KW-0812">Transmembrane</keyword>
<evidence type="ECO:0000256" key="1">
    <source>
        <dbReference type="SAM" id="Phobius"/>
    </source>
</evidence>
<feature type="transmembrane region" description="Helical" evidence="1">
    <location>
        <begin position="115"/>
        <end position="133"/>
    </location>
</feature>
<keyword evidence="1" id="KW-0472">Membrane</keyword>
<gene>
    <name evidence="2" type="ORF">AEA09_06915</name>
</gene>
<accession>A0ABR5K074</accession>
<protein>
    <recommendedName>
        <fullName evidence="4">DUF2812 domain-containing protein</fullName>
    </recommendedName>
</protein>
<evidence type="ECO:0008006" key="4">
    <source>
        <dbReference type="Google" id="ProtNLM"/>
    </source>
</evidence>
<dbReference type="InterPro" id="IPR021359">
    <property type="entry name" value="DUF2812"/>
</dbReference>
<evidence type="ECO:0000313" key="2">
    <source>
        <dbReference type="EMBL" id="KOS68312.1"/>
    </source>
</evidence>
<dbReference type="RefSeq" id="WP_053583136.1">
    <property type="nucleotide sequence ID" value="NZ_LGRV01000003.1"/>
</dbReference>
<keyword evidence="3" id="KW-1185">Reference proteome</keyword>
<reference evidence="3" key="1">
    <citation type="submission" date="2015-07" db="EMBL/GenBank/DDBJ databases">
        <title>Fjat-14205 dsm 2895.</title>
        <authorList>
            <person name="Liu B."/>
            <person name="Wang J."/>
            <person name="Zhu Y."/>
            <person name="Liu G."/>
            <person name="Chen Q."/>
            <person name="Chen Z."/>
            <person name="Lan J."/>
            <person name="Che J."/>
            <person name="Ge C."/>
            <person name="Shi H."/>
            <person name="Pan Z."/>
            <person name="Liu X."/>
        </authorList>
    </citation>
    <scope>NUCLEOTIDE SEQUENCE [LARGE SCALE GENOMIC DNA]</scope>
    <source>
        <strain evidence="3">DSM 25560</strain>
    </source>
</reference>
<comment type="caution">
    <text evidence="2">The sequence shown here is derived from an EMBL/GenBank/DDBJ whole genome shotgun (WGS) entry which is preliminary data.</text>
</comment>
<keyword evidence="1" id="KW-1133">Transmembrane helix</keyword>
<organism evidence="2 3">
    <name type="scientific">Lysinibacillus contaminans</name>
    <dbReference type="NCBI Taxonomy" id="1293441"/>
    <lineage>
        <taxon>Bacteria</taxon>
        <taxon>Bacillati</taxon>
        <taxon>Bacillota</taxon>
        <taxon>Bacilli</taxon>
        <taxon>Bacillales</taxon>
        <taxon>Bacillaceae</taxon>
        <taxon>Lysinibacillus</taxon>
    </lineage>
</organism>
<name>A0ABR5K074_9BACI</name>
<evidence type="ECO:0000313" key="3">
    <source>
        <dbReference type="Proteomes" id="UP000050668"/>
    </source>
</evidence>
<dbReference type="Pfam" id="PF11193">
    <property type="entry name" value="DUF2812"/>
    <property type="match status" value="1"/>
</dbReference>
<dbReference type="Proteomes" id="UP000050668">
    <property type="component" value="Unassembled WGS sequence"/>
</dbReference>
<dbReference type="EMBL" id="LGRV01000003">
    <property type="protein sequence ID" value="KOS68312.1"/>
    <property type="molecule type" value="Genomic_DNA"/>
</dbReference>
<sequence length="201" mass="24149">MKKFNIFFDIEKEEKWLNSMLQEGWECNRINPLGFYTFKKNSDTEKIIRLDFQKKLNKKARENYILMHEEFGWHAINPTSINGTYYWLKPKDGHDELFSDNHSHIAKYKRLMKSIGFSAMMSLAFLIILYTSYDYPLFYDVKGAYLTPGLWDKEGTSFVFAFLFETPFALMRFLIPWLFIFMSLFYGLTYLRYRKALQQLS</sequence>